<dbReference type="NCBIfam" id="TIGR02142">
    <property type="entry name" value="modC_ABC"/>
    <property type="match status" value="1"/>
</dbReference>
<dbReference type="EC" id="3.6.3.29" evidence="13"/>
<protein>
    <submittedName>
        <fullName evidence="13">Molybdenum ABC transporter ATP-binding protein</fullName>
        <ecNumber evidence="13">3.6.3.29</ecNumber>
    </submittedName>
</protein>
<dbReference type="GO" id="GO:0005524">
    <property type="term" value="F:ATP binding"/>
    <property type="evidence" value="ECO:0007669"/>
    <property type="project" value="UniProtKB-KW"/>
</dbReference>
<comment type="caution">
    <text evidence="13">The sequence shown here is derived from an EMBL/GenBank/DDBJ whole genome shotgun (WGS) entry which is preliminary data.</text>
</comment>
<dbReference type="InterPro" id="IPR008995">
    <property type="entry name" value="Mo/tungstate-bd_C_term_dom"/>
</dbReference>
<reference evidence="14" key="1">
    <citation type="submission" date="2018-09" db="EMBL/GenBank/DDBJ databases">
        <authorList>
            <person name="Tuo L."/>
        </authorList>
    </citation>
    <scope>NUCLEOTIDE SEQUENCE [LARGE SCALE GENOMIC DNA]</scope>
    <source>
        <strain evidence="14">M2BS4Y-1</strain>
    </source>
</reference>
<sequence>MSGDRIEAAFRGKLGTFSLDAAFQAPMRGVTALFGPSGCGKTTLLRCIAGLQRLEGRLSVGGEIWQDGGTFLPPHRRPIGYVFQEASLFAHRSVRGNLLYGFDRAMRGRDGPPAIGFDEVCDLLGLERLIDRSPRHLSGGERQRVSLGRALLSQPRLLLMDEPLSALDAMAKQEILPYFERLHARLALPILLVSHDIAEVERLADRLVLVRGGRVEAEGWINDLLTDPRLPFAGTRGTAAVLSARVLGREAGDGLLRLDLDGQTVLVAAGAVAPGAPVRLRIAAADVSLALDRPSRSTILNVLHARILAIAEAGETEVVVGLGLGGGGGQRLQARITRRSLAALELAAGMDVFAQIKGASLAAAPGAPNLECNEGHPSCAYRPETP</sequence>
<dbReference type="Pfam" id="PF03459">
    <property type="entry name" value="TOBE"/>
    <property type="match status" value="1"/>
</dbReference>
<evidence type="ECO:0000256" key="5">
    <source>
        <dbReference type="ARBA" id="ARBA00022519"/>
    </source>
</evidence>
<keyword evidence="8" id="KW-1278">Translocase</keyword>
<evidence type="ECO:0000313" key="13">
    <source>
        <dbReference type="EMBL" id="RIY01266.1"/>
    </source>
</evidence>
<dbReference type="InterPro" id="IPR003439">
    <property type="entry name" value="ABC_transporter-like_ATP-bd"/>
</dbReference>
<organism evidence="13 14">
    <name type="scientific">Aureimonas flava</name>
    <dbReference type="NCBI Taxonomy" id="2320271"/>
    <lineage>
        <taxon>Bacteria</taxon>
        <taxon>Pseudomonadati</taxon>
        <taxon>Pseudomonadota</taxon>
        <taxon>Alphaproteobacteria</taxon>
        <taxon>Hyphomicrobiales</taxon>
        <taxon>Aurantimonadaceae</taxon>
        <taxon>Aureimonas</taxon>
    </lineage>
</organism>
<evidence type="ECO:0000256" key="3">
    <source>
        <dbReference type="ARBA" id="ARBA00022475"/>
    </source>
</evidence>
<dbReference type="InterPro" id="IPR004606">
    <property type="entry name" value="Mop_domain"/>
</dbReference>
<name>A0A3A1WLN6_9HYPH</name>
<evidence type="ECO:0000256" key="6">
    <source>
        <dbReference type="ARBA" id="ARBA00022741"/>
    </source>
</evidence>
<evidence type="ECO:0000313" key="14">
    <source>
        <dbReference type="Proteomes" id="UP000265750"/>
    </source>
</evidence>
<dbReference type="GO" id="GO:0016020">
    <property type="term" value="C:membrane"/>
    <property type="evidence" value="ECO:0007669"/>
    <property type="project" value="InterPro"/>
</dbReference>
<dbReference type="SUPFAM" id="SSF52540">
    <property type="entry name" value="P-loop containing nucleoside triphosphate hydrolases"/>
    <property type="match status" value="1"/>
</dbReference>
<dbReference type="PANTHER" id="PTHR43514:SF10">
    <property type="entry name" value="MOLYBDENUM IMPORT ATP-BINDING PROTEIN MODC 2"/>
    <property type="match status" value="1"/>
</dbReference>
<evidence type="ECO:0000256" key="1">
    <source>
        <dbReference type="ARBA" id="ARBA00005417"/>
    </source>
</evidence>
<dbReference type="Gene3D" id="2.40.50.100">
    <property type="match status" value="1"/>
</dbReference>
<dbReference type="SMART" id="SM00382">
    <property type="entry name" value="AAA"/>
    <property type="match status" value="1"/>
</dbReference>
<dbReference type="InterPro" id="IPR011868">
    <property type="entry name" value="ModC_ABC_ATP-bd"/>
</dbReference>
<feature type="domain" description="Mop" evidence="12">
    <location>
        <begin position="296"/>
        <end position="365"/>
    </location>
</feature>
<dbReference type="Proteomes" id="UP000265750">
    <property type="component" value="Unassembled WGS sequence"/>
</dbReference>
<dbReference type="AlphaFoldDB" id="A0A3A1WLN6"/>
<keyword evidence="9" id="KW-0472">Membrane</keyword>
<keyword evidence="5" id="KW-0997">Cell inner membrane</keyword>
<gene>
    <name evidence="13" type="primary">modC</name>
    <name evidence="13" type="ORF">D3218_07800</name>
</gene>
<keyword evidence="4 10" id="KW-0500">Molybdenum</keyword>
<keyword evidence="3" id="KW-1003">Cell membrane</keyword>
<proteinExistence type="inferred from homology"/>
<accession>A0A3A1WLN6</accession>
<evidence type="ECO:0000256" key="7">
    <source>
        <dbReference type="ARBA" id="ARBA00022840"/>
    </source>
</evidence>
<keyword evidence="2" id="KW-0813">Transport</keyword>
<dbReference type="PANTHER" id="PTHR43514">
    <property type="entry name" value="ABC TRANSPORTER I FAMILY MEMBER 10"/>
    <property type="match status" value="1"/>
</dbReference>
<evidence type="ECO:0000256" key="9">
    <source>
        <dbReference type="ARBA" id="ARBA00023136"/>
    </source>
</evidence>
<keyword evidence="14" id="KW-1185">Reference proteome</keyword>
<evidence type="ECO:0000256" key="8">
    <source>
        <dbReference type="ARBA" id="ARBA00022967"/>
    </source>
</evidence>
<dbReference type="RefSeq" id="WP_119539393.1">
    <property type="nucleotide sequence ID" value="NZ_QYRN01000004.1"/>
</dbReference>
<dbReference type="Pfam" id="PF00005">
    <property type="entry name" value="ABC_tran"/>
    <property type="match status" value="1"/>
</dbReference>
<keyword evidence="13" id="KW-0378">Hydrolase</keyword>
<dbReference type="PROSITE" id="PS50893">
    <property type="entry name" value="ABC_TRANSPORTER_2"/>
    <property type="match status" value="1"/>
</dbReference>
<dbReference type="GO" id="GO:0016887">
    <property type="term" value="F:ATP hydrolysis activity"/>
    <property type="evidence" value="ECO:0007669"/>
    <property type="project" value="InterPro"/>
</dbReference>
<comment type="similarity">
    <text evidence="1">Belongs to the ABC transporter superfamily.</text>
</comment>
<dbReference type="PROSITE" id="PS00211">
    <property type="entry name" value="ABC_TRANSPORTER_1"/>
    <property type="match status" value="1"/>
</dbReference>
<feature type="domain" description="ABC transporter" evidence="11">
    <location>
        <begin position="4"/>
        <end position="237"/>
    </location>
</feature>
<dbReference type="InterPro" id="IPR050334">
    <property type="entry name" value="Molybdenum_import_ModC"/>
</dbReference>
<evidence type="ECO:0000256" key="10">
    <source>
        <dbReference type="PROSITE-ProRule" id="PRU01213"/>
    </source>
</evidence>
<dbReference type="EMBL" id="QYRN01000004">
    <property type="protein sequence ID" value="RIY01266.1"/>
    <property type="molecule type" value="Genomic_DNA"/>
</dbReference>
<dbReference type="SUPFAM" id="SSF50331">
    <property type="entry name" value="MOP-like"/>
    <property type="match status" value="1"/>
</dbReference>
<evidence type="ECO:0000259" key="11">
    <source>
        <dbReference type="PROSITE" id="PS50893"/>
    </source>
</evidence>
<dbReference type="PROSITE" id="PS51866">
    <property type="entry name" value="MOP"/>
    <property type="match status" value="1"/>
</dbReference>
<dbReference type="InterPro" id="IPR003593">
    <property type="entry name" value="AAA+_ATPase"/>
</dbReference>
<dbReference type="GO" id="GO:0140359">
    <property type="term" value="F:ABC-type transporter activity"/>
    <property type="evidence" value="ECO:0007669"/>
    <property type="project" value="InterPro"/>
</dbReference>
<evidence type="ECO:0000259" key="12">
    <source>
        <dbReference type="PROSITE" id="PS51866"/>
    </source>
</evidence>
<dbReference type="OrthoDB" id="9802264at2"/>
<keyword evidence="6" id="KW-0547">Nucleotide-binding</keyword>
<dbReference type="InterPro" id="IPR027417">
    <property type="entry name" value="P-loop_NTPase"/>
</dbReference>
<dbReference type="Gene3D" id="3.40.50.300">
    <property type="entry name" value="P-loop containing nucleotide triphosphate hydrolases"/>
    <property type="match status" value="1"/>
</dbReference>
<dbReference type="GO" id="GO:0015098">
    <property type="term" value="F:molybdate ion transmembrane transporter activity"/>
    <property type="evidence" value="ECO:0007669"/>
    <property type="project" value="InterPro"/>
</dbReference>
<evidence type="ECO:0000256" key="4">
    <source>
        <dbReference type="ARBA" id="ARBA00022505"/>
    </source>
</evidence>
<keyword evidence="7 13" id="KW-0067">ATP-binding</keyword>
<dbReference type="InterPro" id="IPR005116">
    <property type="entry name" value="Transp-assoc_OB_typ1"/>
</dbReference>
<dbReference type="InterPro" id="IPR017871">
    <property type="entry name" value="ABC_transporter-like_CS"/>
</dbReference>
<evidence type="ECO:0000256" key="2">
    <source>
        <dbReference type="ARBA" id="ARBA00022448"/>
    </source>
</evidence>